<reference evidence="1" key="1">
    <citation type="submission" date="2022-10" db="EMBL/GenBank/DDBJ databases">
        <title>Genome Sequence of Xylaria curta.</title>
        <authorList>
            <person name="Buettner E."/>
        </authorList>
    </citation>
    <scope>NUCLEOTIDE SEQUENCE</scope>
    <source>
        <strain evidence="1">Babe10</strain>
    </source>
</reference>
<accession>A0ACC1NIU4</accession>
<comment type="caution">
    <text evidence="1">The sequence shown here is derived from an EMBL/GenBank/DDBJ whole genome shotgun (WGS) entry which is preliminary data.</text>
</comment>
<dbReference type="Proteomes" id="UP001143856">
    <property type="component" value="Unassembled WGS sequence"/>
</dbReference>
<sequence length="902" mass="98552">MSVWRADEEYKKNKGKAAQDDAMSPAEELLDYCLGICMDVVQERYFRNDMLLLVLAILTSAKFASGKTKDPDYFSIAKCIVYLDQDEQACTVIRHLVDTETIEATTIAYQFAFDLYDNATQKFLGRVISGLPQIETRTENKENEDSTGPENAPLMSDVDQSNVETDDVDEKHADIYKNIRSILDGTKTIKLNLEFLYRNNHTDLGILNKVRDSLEGRNSIFHTAVTFCNAFMNQGTTNDKFFRDNLEWLGKAVNWSKFTATAALGVIHRGNLSQSKKLLDPYLPRSAGGISGSPYSQGGALYAYGLIHANHGADALDYLKSRFMEAEEEVIQHGGALGLGLAGMASGNDEIFENLKAVLYADSALNGEAVGLAMGLIMLGTGNVKALEDMVAYAHETSHEKSVRGLALGMALIMYGRQEGADVMIEGLLNDPDPTLRYGGIMTVAMAYCGTGSNKAVRKLLHVAVSDVNDDVRRIAVMSLGFILFRKPGSVPRMVELLSESYNPHVRYGSAMALGISCAGTGLDEAIDLLEPMMKDPTDFVRQGALIALAMIMIQQNEVMNPKVASIRKTLKKVVGDRHEDAMTKFGAAVALGIIDAGGRNCTIGLQTQTGSLNMAGVVGMAVFTQYWYWFPFTHFLSLAFSPTSIIALDHDLDILDVKFHCATKPSLFDYPPEQEVKAEEGPAMIATAILSTTAQAKRRAQLKEKADKQNQRSMDVDSTATPTAAGGDKMDVDENSKSSDESKEKKLEQTPAQSEKEASASLDAKKKLEKEKPGYDIENMSRVLPGQLKYISLAKGRYWPVKLVRPGPLPTGGPLLLHDAQPEKEKSLVEEKLKKGRGPQNIEEAILSRLAANAPVTPSRNQSGAAAAAGVLTAIDEDGEGDEEASVPRDFEYYTEDEGDD</sequence>
<gene>
    <name evidence="1" type="ORF">NUW58_g7403</name>
</gene>
<proteinExistence type="predicted"/>
<name>A0ACC1NIU4_9PEZI</name>
<evidence type="ECO:0000313" key="1">
    <source>
        <dbReference type="EMBL" id="KAJ2978728.1"/>
    </source>
</evidence>
<evidence type="ECO:0000313" key="2">
    <source>
        <dbReference type="Proteomes" id="UP001143856"/>
    </source>
</evidence>
<protein>
    <submittedName>
        <fullName evidence="1">Uncharacterized protein</fullName>
    </submittedName>
</protein>
<organism evidence="1 2">
    <name type="scientific">Xylaria curta</name>
    <dbReference type="NCBI Taxonomy" id="42375"/>
    <lineage>
        <taxon>Eukaryota</taxon>
        <taxon>Fungi</taxon>
        <taxon>Dikarya</taxon>
        <taxon>Ascomycota</taxon>
        <taxon>Pezizomycotina</taxon>
        <taxon>Sordariomycetes</taxon>
        <taxon>Xylariomycetidae</taxon>
        <taxon>Xylariales</taxon>
        <taxon>Xylariaceae</taxon>
        <taxon>Xylaria</taxon>
    </lineage>
</organism>
<dbReference type="EMBL" id="JAPDGR010001913">
    <property type="protein sequence ID" value="KAJ2978728.1"/>
    <property type="molecule type" value="Genomic_DNA"/>
</dbReference>
<keyword evidence="2" id="KW-1185">Reference proteome</keyword>